<evidence type="ECO:0000313" key="1">
    <source>
        <dbReference type="EMBL" id="GIJ45032.1"/>
    </source>
</evidence>
<accession>A0A8J3YIH2</accession>
<organism evidence="1 2">
    <name type="scientific">Virgisporangium aliadipatigenens</name>
    <dbReference type="NCBI Taxonomy" id="741659"/>
    <lineage>
        <taxon>Bacteria</taxon>
        <taxon>Bacillati</taxon>
        <taxon>Actinomycetota</taxon>
        <taxon>Actinomycetes</taxon>
        <taxon>Micromonosporales</taxon>
        <taxon>Micromonosporaceae</taxon>
        <taxon>Virgisporangium</taxon>
    </lineage>
</organism>
<proteinExistence type="predicted"/>
<dbReference type="Proteomes" id="UP000619260">
    <property type="component" value="Unassembled WGS sequence"/>
</dbReference>
<protein>
    <submittedName>
        <fullName evidence="1">Uncharacterized protein</fullName>
    </submittedName>
</protein>
<gene>
    <name evidence="1" type="ORF">Val02_19180</name>
</gene>
<dbReference type="AlphaFoldDB" id="A0A8J3YIH2"/>
<keyword evidence="2" id="KW-1185">Reference proteome</keyword>
<name>A0A8J3YIH2_9ACTN</name>
<sequence length="276" mass="29581">MARAPVPLPRVGEVDRFGFRHHRLFALGDGWQVLETSNSFGDPPDFAAAADAVAASTGAPVLAVFVSGGDCIQLQTALPGGASGCSHLPDVREACGVYKHDPVPVGRPPEDVVAELTGWAAAGGLTADPGLLTRVVTVPGPRDMHYLRWILFEAVGLPPVGDPVPQYLDPHAAPFSRLLHETTCMARAAFIDWFDDGGTLPAWVSTMLAVEWDVWAAVYDPAADPVALAARAVRAREEFLASGRLRPVAGERVGEVPDTPWARSLVRTLERIRRED</sequence>
<comment type="caution">
    <text evidence="1">The sequence shown here is derived from an EMBL/GenBank/DDBJ whole genome shotgun (WGS) entry which is preliminary data.</text>
</comment>
<dbReference type="EMBL" id="BOPF01000006">
    <property type="protein sequence ID" value="GIJ45032.1"/>
    <property type="molecule type" value="Genomic_DNA"/>
</dbReference>
<reference evidence="1" key="1">
    <citation type="submission" date="2021-01" db="EMBL/GenBank/DDBJ databases">
        <title>Whole genome shotgun sequence of Virgisporangium aliadipatigenens NBRC 105644.</title>
        <authorList>
            <person name="Komaki H."/>
            <person name="Tamura T."/>
        </authorList>
    </citation>
    <scope>NUCLEOTIDE SEQUENCE</scope>
    <source>
        <strain evidence="1">NBRC 105644</strain>
    </source>
</reference>
<evidence type="ECO:0000313" key="2">
    <source>
        <dbReference type="Proteomes" id="UP000619260"/>
    </source>
</evidence>